<accession>A0A3E0I0U8</accession>
<dbReference type="AlphaFoldDB" id="A0A3E0I0U8"/>
<dbReference type="EC" id="3.5.1.28" evidence="2"/>
<evidence type="ECO:0000256" key="2">
    <source>
        <dbReference type="ARBA" id="ARBA00011901"/>
    </source>
</evidence>
<dbReference type="SUPFAM" id="SSF53187">
    <property type="entry name" value="Zn-dependent exopeptidases"/>
    <property type="match status" value="1"/>
</dbReference>
<dbReference type="PANTHER" id="PTHR30404:SF0">
    <property type="entry name" value="N-ACETYLMURAMOYL-L-ALANINE AMIDASE AMIC"/>
    <property type="match status" value="1"/>
</dbReference>
<keyword evidence="6" id="KW-1185">Reference proteome</keyword>
<dbReference type="Pfam" id="PF01520">
    <property type="entry name" value="Amidase_3"/>
    <property type="match status" value="1"/>
</dbReference>
<dbReference type="CDD" id="cd02696">
    <property type="entry name" value="MurNAc-LAA"/>
    <property type="match status" value="1"/>
</dbReference>
<dbReference type="EMBL" id="QUNS01000003">
    <property type="protein sequence ID" value="REH52332.1"/>
    <property type="molecule type" value="Genomic_DNA"/>
</dbReference>
<evidence type="ECO:0000256" key="3">
    <source>
        <dbReference type="ARBA" id="ARBA00022801"/>
    </source>
</evidence>
<feature type="domain" description="MurNAc-LAA" evidence="4">
    <location>
        <begin position="99"/>
        <end position="255"/>
    </location>
</feature>
<keyword evidence="3" id="KW-0378">Hydrolase</keyword>
<dbReference type="OrthoDB" id="9806267at2"/>
<dbReference type="RefSeq" id="WP_115900696.1">
    <property type="nucleotide sequence ID" value="NZ_QUNS01000003.1"/>
</dbReference>
<dbReference type="FunFam" id="3.40.630.40:FF:000005">
    <property type="entry name" value="N-acetylmuramoyl-L-alanine amidase (AmiA)"/>
    <property type="match status" value="1"/>
</dbReference>
<dbReference type="InterPro" id="IPR002508">
    <property type="entry name" value="MurNAc-LAA_cat"/>
</dbReference>
<gene>
    <name evidence="5" type="ORF">C7448_10364</name>
</gene>
<protein>
    <recommendedName>
        <fullName evidence="2">N-acetylmuramoyl-L-alanine amidase</fullName>
        <ecNumber evidence="2">3.5.1.28</ecNumber>
    </recommendedName>
</protein>
<reference evidence="5 6" key="1">
    <citation type="submission" date="2018-08" db="EMBL/GenBank/DDBJ databases">
        <title>Genomic Encyclopedia of Type Strains, Phase IV (KMG-IV): sequencing the most valuable type-strain genomes for metagenomic binning, comparative biology and taxonomic classification.</title>
        <authorList>
            <person name="Goeker M."/>
        </authorList>
    </citation>
    <scope>NUCLEOTIDE SEQUENCE [LARGE SCALE GENOMIC DNA]</scope>
    <source>
        <strain evidence="5 6">DSM 18841</strain>
    </source>
</reference>
<evidence type="ECO:0000259" key="4">
    <source>
        <dbReference type="SMART" id="SM00646"/>
    </source>
</evidence>
<evidence type="ECO:0000313" key="5">
    <source>
        <dbReference type="EMBL" id="REH52332.1"/>
    </source>
</evidence>
<dbReference type="GO" id="GO:0009253">
    <property type="term" value="P:peptidoglycan catabolic process"/>
    <property type="evidence" value="ECO:0007669"/>
    <property type="project" value="InterPro"/>
</dbReference>
<evidence type="ECO:0000256" key="1">
    <source>
        <dbReference type="ARBA" id="ARBA00001561"/>
    </source>
</evidence>
<proteinExistence type="predicted"/>
<dbReference type="GO" id="GO:0008745">
    <property type="term" value="F:N-acetylmuramoyl-L-alanine amidase activity"/>
    <property type="evidence" value="ECO:0007669"/>
    <property type="project" value="UniProtKB-EC"/>
</dbReference>
<comment type="caution">
    <text evidence="5">The sequence shown here is derived from an EMBL/GenBank/DDBJ whole genome shotgun (WGS) entry which is preliminary data.</text>
</comment>
<dbReference type="GO" id="GO:0030288">
    <property type="term" value="C:outer membrane-bounded periplasmic space"/>
    <property type="evidence" value="ECO:0007669"/>
    <property type="project" value="TreeGrafter"/>
</dbReference>
<organism evidence="5 6">
    <name type="scientific">Tenacibaculum gallaicum</name>
    <dbReference type="NCBI Taxonomy" id="561505"/>
    <lineage>
        <taxon>Bacteria</taxon>
        <taxon>Pseudomonadati</taxon>
        <taxon>Bacteroidota</taxon>
        <taxon>Flavobacteriia</taxon>
        <taxon>Flavobacteriales</taxon>
        <taxon>Flavobacteriaceae</taxon>
        <taxon>Tenacibaculum</taxon>
    </lineage>
</organism>
<dbReference type="Gene3D" id="3.40.630.40">
    <property type="entry name" value="Zn-dependent exopeptidases"/>
    <property type="match status" value="1"/>
</dbReference>
<name>A0A3E0I0U8_9FLAO</name>
<dbReference type="PANTHER" id="PTHR30404">
    <property type="entry name" value="N-ACETYLMURAMOYL-L-ALANINE AMIDASE"/>
    <property type="match status" value="1"/>
</dbReference>
<dbReference type="Proteomes" id="UP000256884">
    <property type="component" value="Unassembled WGS sequence"/>
</dbReference>
<evidence type="ECO:0000313" key="6">
    <source>
        <dbReference type="Proteomes" id="UP000256884"/>
    </source>
</evidence>
<dbReference type="SMART" id="SM00646">
    <property type="entry name" value="Ami_3"/>
    <property type="match status" value="1"/>
</dbReference>
<dbReference type="InterPro" id="IPR050695">
    <property type="entry name" value="N-acetylmuramoyl_amidase_3"/>
</dbReference>
<sequence>MQFLNFRKYNISKVSLIILSFFTVLYGGILSVSAQKKYTVVLDAGHGGKDPGNLGNGFREKNIALKVALDVGKELLTSKDIQVVYTRKKDVFVELHNRAKIANDKKADLFVSIHCDAFRRSDPHGASTFVLGLSGNKENLEIAKKENSVILLEDNYKQNYDYDPNSPESVIGLSVLQEENLENSLGVAGIVQNNFVAIKRNNRKVKQANFLVLRETVMPSVLIELGFLTNKNEGKFLNSRKGQIRMAKSIAQAIRKYFERLKLNTISETLTVNAPLVEEEVPTPVIKKEKLKQIVKKEKTSPTLVSTGVVFRVQIAASRKKLSTNSFKGLENVESLFIDNYYKYYYGNSSSLVGIKKVLPKVRSKGYKDAWVVAFKNGKRISIKEALKNR</sequence>
<comment type="catalytic activity">
    <reaction evidence="1">
        <text>Hydrolyzes the link between N-acetylmuramoyl residues and L-amino acid residues in certain cell-wall glycopeptides.</text>
        <dbReference type="EC" id="3.5.1.28"/>
    </reaction>
</comment>